<keyword evidence="2" id="KW-1185">Reference proteome</keyword>
<sequence length="193" mass="22377">MHLGWLFLNDNSHMDTNSLDSDWKEVLSWQAHFDTILFKILASCDLWLNLDSNKKTCQYEEIEKSLFLSAEARAKVWIDGFLSLSTWNVIGSKKAIMLRMRMYNHMMYLVNCHSITHLEVINYQISNSYFILGNKGDLKGKGCTQFLPLQFFTSSLGKMSSTSFGRNMENGGNQLFMFFALSWPFIQEYKSNS</sequence>
<dbReference type="EMBL" id="JBANQN010000001">
    <property type="protein sequence ID" value="KAK6803805.1"/>
    <property type="molecule type" value="Genomic_DNA"/>
</dbReference>
<evidence type="ECO:0000313" key="1">
    <source>
        <dbReference type="EMBL" id="KAK6803805.1"/>
    </source>
</evidence>
<dbReference type="Proteomes" id="UP001371456">
    <property type="component" value="Unassembled WGS sequence"/>
</dbReference>
<evidence type="ECO:0000313" key="2">
    <source>
        <dbReference type="Proteomes" id="UP001371456"/>
    </source>
</evidence>
<reference evidence="1 2" key="1">
    <citation type="submission" date="2024-02" db="EMBL/GenBank/DDBJ databases">
        <title>de novo genome assembly of Solanum bulbocastanum strain 11H21.</title>
        <authorList>
            <person name="Hosaka A.J."/>
        </authorList>
    </citation>
    <scope>NUCLEOTIDE SEQUENCE [LARGE SCALE GENOMIC DNA]</scope>
    <source>
        <tissue evidence="1">Young leaves</tissue>
    </source>
</reference>
<proteinExistence type="predicted"/>
<organism evidence="1 2">
    <name type="scientific">Solanum bulbocastanum</name>
    <name type="common">Wild potato</name>
    <dbReference type="NCBI Taxonomy" id="147425"/>
    <lineage>
        <taxon>Eukaryota</taxon>
        <taxon>Viridiplantae</taxon>
        <taxon>Streptophyta</taxon>
        <taxon>Embryophyta</taxon>
        <taxon>Tracheophyta</taxon>
        <taxon>Spermatophyta</taxon>
        <taxon>Magnoliopsida</taxon>
        <taxon>eudicotyledons</taxon>
        <taxon>Gunneridae</taxon>
        <taxon>Pentapetalae</taxon>
        <taxon>asterids</taxon>
        <taxon>lamiids</taxon>
        <taxon>Solanales</taxon>
        <taxon>Solanaceae</taxon>
        <taxon>Solanoideae</taxon>
        <taxon>Solaneae</taxon>
        <taxon>Solanum</taxon>
    </lineage>
</organism>
<dbReference type="AlphaFoldDB" id="A0AAN8YQ28"/>
<comment type="caution">
    <text evidence="1">The sequence shown here is derived from an EMBL/GenBank/DDBJ whole genome shotgun (WGS) entry which is preliminary data.</text>
</comment>
<accession>A0AAN8YQ28</accession>
<protein>
    <submittedName>
        <fullName evidence="1">Uncharacterized protein</fullName>
    </submittedName>
</protein>
<name>A0AAN8YQ28_SOLBU</name>
<gene>
    <name evidence="1" type="ORF">RDI58_001589</name>
</gene>